<keyword evidence="2" id="KW-1185">Reference proteome</keyword>
<reference evidence="1 2" key="1">
    <citation type="journal article" date="2020" name="Phytopathology">
        <title>Genome Sequence Resources of Colletotrichum truncatum, C. plurivorum, C. musicola, and C. sojae: Four Species Pathogenic to Soybean (Glycine max).</title>
        <authorList>
            <person name="Rogerio F."/>
            <person name="Boufleur T.R."/>
            <person name="Ciampi-Guillardi M."/>
            <person name="Sukno S.A."/>
            <person name="Thon M.R."/>
            <person name="Massola Junior N.S."/>
            <person name="Baroncelli R."/>
        </authorList>
    </citation>
    <scope>NUCLEOTIDE SEQUENCE [LARGE SCALE GENOMIC DNA]</scope>
    <source>
        <strain evidence="1 2">CMES1059</strain>
    </source>
</reference>
<proteinExistence type="predicted"/>
<accession>A0ACC3YNC0</accession>
<gene>
    <name evidence="1" type="ORF">CTRU02_212290</name>
</gene>
<dbReference type="EMBL" id="VUJX02000008">
    <property type="protein sequence ID" value="KAL0933327.1"/>
    <property type="molecule type" value="Genomic_DNA"/>
</dbReference>
<evidence type="ECO:0000313" key="2">
    <source>
        <dbReference type="Proteomes" id="UP000805649"/>
    </source>
</evidence>
<name>A0ACC3YNC0_COLTU</name>
<keyword evidence="1" id="KW-0808">Transferase</keyword>
<comment type="caution">
    <text evidence="1">The sequence shown here is derived from an EMBL/GenBank/DDBJ whole genome shotgun (WGS) entry which is preliminary data.</text>
</comment>
<sequence length="356" mass="39113">MGRFTHGPFNPRVNIVGLPVGNSGLPKLPTGSFGYYPYGYPRVLPNPRIDALWKYPTIGTDFTYPLSWNKVPENILVAVLAIFTFLRKPVQAPSPQCLQEHGIRGVNGPMTDPGVMWITPDMPGASIAVHPVPSNANQVGPIVLDVAPAVEQHYEITQWLKKAPTVYVNLGSLFKYDEERANIMAQALKSLLDSTSVQVLWKMGEIDQFRVEVEGELQSHIDQERVVIRKWVEIDATALMMTGNVVCFAHHGGANSFNEALWSGVPQVIIPMWLDLYNFAQVAESIGVGVYATRGTAPAWTTEGLSEAFLRVVGKSQESRAIRNKAHTLGREAKEISGRHTAAKQISDMASVGQGQ</sequence>
<organism evidence="1 2">
    <name type="scientific">Colletotrichum truncatum</name>
    <name type="common">Anthracnose fungus</name>
    <name type="synonym">Colletotrichum capsici</name>
    <dbReference type="NCBI Taxonomy" id="5467"/>
    <lineage>
        <taxon>Eukaryota</taxon>
        <taxon>Fungi</taxon>
        <taxon>Dikarya</taxon>
        <taxon>Ascomycota</taxon>
        <taxon>Pezizomycotina</taxon>
        <taxon>Sordariomycetes</taxon>
        <taxon>Hypocreomycetidae</taxon>
        <taxon>Glomerellales</taxon>
        <taxon>Glomerellaceae</taxon>
        <taxon>Colletotrichum</taxon>
        <taxon>Colletotrichum truncatum species complex</taxon>
    </lineage>
</organism>
<dbReference type="Proteomes" id="UP000805649">
    <property type="component" value="Unassembled WGS sequence"/>
</dbReference>
<protein>
    <submittedName>
        <fullName evidence="1">UDP-glucoronosyl and UDP-glucosyl transferase</fullName>
    </submittedName>
</protein>
<evidence type="ECO:0000313" key="1">
    <source>
        <dbReference type="EMBL" id="KAL0933327.1"/>
    </source>
</evidence>